<dbReference type="EMBL" id="JAUCFI010000003">
    <property type="protein sequence ID" value="MDM5284113.1"/>
    <property type="molecule type" value="Genomic_DNA"/>
</dbReference>
<reference evidence="1" key="1">
    <citation type="submission" date="2023-06" db="EMBL/GenBank/DDBJ databases">
        <title>Comparative genomics of Bacillaceae isolates and their secondary metabolite potential.</title>
        <authorList>
            <person name="Song L."/>
            <person name="Nielsen L.J."/>
            <person name="Mohite O."/>
            <person name="Xu X."/>
            <person name="Weber T."/>
            <person name="Kovacs A.T."/>
        </authorList>
    </citation>
    <scope>NUCLEOTIDE SEQUENCE</scope>
    <source>
        <strain evidence="1">G1S1</strain>
    </source>
</reference>
<organism evidence="1 2">
    <name type="scientific">Peribacillus frigoritolerans</name>
    <dbReference type="NCBI Taxonomy" id="450367"/>
    <lineage>
        <taxon>Bacteria</taxon>
        <taxon>Bacillati</taxon>
        <taxon>Bacillota</taxon>
        <taxon>Bacilli</taxon>
        <taxon>Bacillales</taxon>
        <taxon>Bacillaceae</taxon>
        <taxon>Peribacillus</taxon>
    </lineage>
</organism>
<accession>A0AAJ1VE55</accession>
<dbReference type="RefSeq" id="WP_289349786.1">
    <property type="nucleotide sequence ID" value="NZ_JAUCFI010000003.1"/>
</dbReference>
<proteinExistence type="predicted"/>
<sequence>METPKKTLDASVLTEDEKRDQMFKQVVQDLSENAEVIGKTILLLQRLNKIGILEALADLNITGGKK</sequence>
<comment type="caution">
    <text evidence="1">The sequence shown here is derived from an EMBL/GenBank/DDBJ whole genome shotgun (WGS) entry which is preliminary data.</text>
</comment>
<name>A0AAJ1VE55_9BACI</name>
<protein>
    <submittedName>
        <fullName evidence="1">Uncharacterized protein</fullName>
    </submittedName>
</protein>
<gene>
    <name evidence="1" type="ORF">QUF85_12475</name>
</gene>
<evidence type="ECO:0000313" key="1">
    <source>
        <dbReference type="EMBL" id="MDM5284113.1"/>
    </source>
</evidence>
<evidence type="ECO:0000313" key="2">
    <source>
        <dbReference type="Proteomes" id="UP001238973"/>
    </source>
</evidence>
<dbReference type="AlphaFoldDB" id="A0AAJ1VE55"/>
<dbReference type="Proteomes" id="UP001238973">
    <property type="component" value="Unassembled WGS sequence"/>
</dbReference>